<dbReference type="RefSeq" id="XP_040794840.1">
    <property type="nucleotide sequence ID" value="XM_040941942.1"/>
</dbReference>
<dbReference type="AlphaFoldDB" id="A0A8G1RDK9"/>
<reference evidence="1 2" key="1">
    <citation type="submission" date="2018-02" db="EMBL/GenBank/DDBJ databases">
        <title>The genomes of Aspergillus section Nigri reveals drivers in fungal speciation.</title>
        <authorList>
            <consortium name="DOE Joint Genome Institute"/>
            <person name="Vesth T.C."/>
            <person name="Nybo J."/>
            <person name="Theobald S."/>
            <person name="Brandl J."/>
            <person name="Frisvad J.C."/>
            <person name="Nielsen K.F."/>
            <person name="Lyhne E.K."/>
            <person name="Kogle M.E."/>
            <person name="Kuo A."/>
            <person name="Riley R."/>
            <person name="Clum A."/>
            <person name="Nolan M."/>
            <person name="Lipzen A."/>
            <person name="Salamov A."/>
            <person name="Henrissat B."/>
            <person name="Wiebenga A."/>
            <person name="De vries R.P."/>
            <person name="Grigoriev I.V."/>
            <person name="Mortensen U.H."/>
            <person name="Andersen M.R."/>
            <person name="Baker S.E."/>
        </authorList>
    </citation>
    <scope>NUCLEOTIDE SEQUENCE [LARGE SCALE GENOMIC DNA]</scope>
    <source>
        <strain evidence="1 2">CBS 313.89</strain>
    </source>
</reference>
<proteinExistence type="predicted"/>
<dbReference type="VEuPathDB" id="FungiDB:BO72DRAFT_393456"/>
<evidence type="ECO:0000313" key="1">
    <source>
        <dbReference type="EMBL" id="RAK70828.1"/>
    </source>
</evidence>
<sequence>DRTRLLVAHPFNLAHIMPLLRTILTLKTLPKLVEFARACFSVPGSRHRPVVTRNETPDFWDKRLVFVLLRGARICRRCGGSRYNLGGQSWSTLRWAGNNIFENYQQRDGEGGIGAFF</sequence>
<accession>A0A8G1RDK9</accession>
<protein>
    <submittedName>
        <fullName evidence="1">Uncharacterized protein</fullName>
    </submittedName>
</protein>
<dbReference type="OrthoDB" id="2021159at2759"/>
<organism evidence="1 2">
    <name type="scientific">Aspergillus fijiensis CBS 313.89</name>
    <dbReference type="NCBI Taxonomy" id="1448319"/>
    <lineage>
        <taxon>Eukaryota</taxon>
        <taxon>Fungi</taxon>
        <taxon>Dikarya</taxon>
        <taxon>Ascomycota</taxon>
        <taxon>Pezizomycotina</taxon>
        <taxon>Eurotiomycetes</taxon>
        <taxon>Eurotiomycetidae</taxon>
        <taxon>Eurotiales</taxon>
        <taxon>Aspergillaceae</taxon>
        <taxon>Aspergillus</taxon>
    </lineage>
</organism>
<dbReference type="EMBL" id="KZ824754">
    <property type="protein sequence ID" value="RAK70828.1"/>
    <property type="molecule type" value="Genomic_DNA"/>
</dbReference>
<name>A0A8G1RDK9_9EURO</name>
<keyword evidence="2" id="KW-1185">Reference proteome</keyword>
<evidence type="ECO:0000313" key="2">
    <source>
        <dbReference type="Proteomes" id="UP000249789"/>
    </source>
</evidence>
<gene>
    <name evidence="1" type="ORF">BO72DRAFT_393456</name>
</gene>
<dbReference type="Proteomes" id="UP000249789">
    <property type="component" value="Unassembled WGS sequence"/>
</dbReference>
<dbReference type="GeneID" id="63859275"/>
<feature type="non-terminal residue" evidence="1">
    <location>
        <position position="1"/>
    </location>
</feature>